<evidence type="ECO:0000313" key="6">
    <source>
        <dbReference type="Proteomes" id="UP000346198"/>
    </source>
</evidence>
<dbReference type="AlphaFoldDB" id="A0A6C2UTF7"/>
<evidence type="ECO:0000256" key="3">
    <source>
        <dbReference type="ARBA" id="ARBA00022840"/>
    </source>
</evidence>
<accession>A0A6C2UTF7</accession>
<organism evidence="5 6">
    <name type="scientific">Pontiella sulfatireligans</name>
    <dbReference type="NCBI Taxonomy" id="2750658"/>
    <lineage>
        <taxon>Bacteria</taxon>
        <taxon>Pseudomonadati</taxon>
        <taxon>Kiritimatiellota</taxon>
        <taxon>Kiritimatiellia</taxon>
        <taxon>Kiritimatiellales</taxon>
        <taxon>Pontiellaceae</taxon>
        <taxon>Pontiella</taxon>
    </lineage>
</organism>
<proteinExistence type="predicted"/>
<dbReference type="PANTHER" id="PTHR42939:SF1">
    <property type="entry name" value="ABC TRANSPORTER ATP-BINDING PROTEIN ALBC-RELATED"/>
    <property type="match status" value="1"/>
</dbReference>
<evidence type="ECO:0000259" key="4">
    <source>
        <dbReference type="PROSITE" id="PS50893"/>
    </source>
</evidence>
<keyword evidence="3 5" id="KW-0067">ATP-binding</keyword>
<dbReference type="InterPro" id="IPR003593">
    <property type="entry name" value="AAA+_ATPase"/>
</dbReference>
<dbReference type="RefSeq" id="WP_136063925.1">
    <property type="nucleotide sequence ID" value="NZ_CAAHFH010000002.1"/>
</dbReference>
<dbReference type="CDD" id="cd03230">
    <property type="entry name" value="ABC_DR_subfamily_A"/>
    <property type="match status" value="1"/>
</dbReference>
<dbReference type="SMART" id="SM00382">
    <property type="entry name" value="AAA"/>
    <property type="match status" value="1"/>
</dbReference>
<protein>
    <submittedName>
        <fullName evidence="5">ABC transporter ATP-binding protein YtrB</fullName>
    </submittedName>
</protein>
<dbReference type="Gene3D" id="3.40.50.300">
    <property type="entry name" value="P-loop containing nucleotide triphosphate hydrolases"/>
    <property type="match status" value="1"/>
</dbReference>
<evidence type="ECO:0000256" key="2">
    <source>
        <dbReference type="ARBA" id="ARBA00022741"/>
    </source>
</evidence>
<dbReference type="GO" id="GO:0005524">
    <property type="term" value="F:ATP binding"/>
    <property type="evidence" value="ECO:0007669"/>
    <property type="project" value="UniProtKB-KW"/>
</dbReference>
<dbReference type="GO" id="GO:0016887">
    <property type="term" value="F:ATP hydrolysis activity"/>
    <property type="evidence" value="ECO:0007669"/>
    <property type="project" value="InterPro"/>
</dbReference>
<keyword evidence="2" id="KW-0547">Nucleotide-binding</keyword>
<keyword evidence="6" id="KW-1185">Reference proteome</keyword>
<dbReference type="Proteomes" id="UP000346198">
    <property type="component" value="Unassembled WGS sequence"/>
</dbReference>
<dbReference type="InterPro" id="IPR003439">
    <property type="entry name" value="ABC_transporter-like_ATP-bd"/>
</dbReference>
<sequence length="301" mass="34028">MGNVIQTNELTKSFRGKAAVDRLALEVPEGSIYAYLGPNGAGKTTTIKLLMNILFPTSGSAEVLGVPSSQIGVEQFQQIGYVSENQKIPGWMTVPQLVNYCKPMYPTWDDDFCSRLLRQFDLPNDTKLRSMSRGMKVKAMLLSSLAYRPKLLVLDEPFSGLDPLVRDEFIRGILELTESEGWTVFVSSHDIDEVERLADWVGFIDKGALQLSEKRVTLQERFRQIEVVLPDGAEVPKQLPKEWLVPERAGHAFRYVESRFDGQAEERFRSMFPSVETYDPQSLSLRETYLALARHFKGGAQ</sequence>
<gene>
    <name evidence="5" type="primary">ytrB</name>
    <name evidence="5" type="ORF">SCARR_04608</name>
</gene>
<name>A0A6C2UTF7_9BACT</name>
<evidence type="ECO:0000313" key="5">
    <source>
        <dbReference type="EMBL" id="VGO22524.1"/>
    </source>
</evidence>
<dbReference type="InterPro" id="IPR051782">
    <property type="entry name" value="ABC_Transporter_VariousFunc"/>
</dbReference>
<dbReference type="Pfam" id="PF00005">
    <property type="entry name" value="ABC_tran"/>
    <property type="match status" value="1"/>
</dbReference>
<dbReference type="SUPFAM" id="SSF52540">
    <property type="entry name" value="P-loop containing nucleoside triphosphate hydrolases"/>
    <property type="match status" value="1"/>
</dbReference>
<dbReference type="EMBL" id="CAAHFH010000002">
    <property type="protein sequence ID" value="VGO22524.1"/>
    <property type="molecule type" value="Genomic_DNA"/>
</dbReference>
<reference evidence="5 6" key="1">
    <citation type="submission" date="2019-04" db="EMBL/GenBank/DDBJ databases">
        <authorList>
            <person name="Van Vliet M D."/>
        </authorList>
    </citation>
    <scope>NUCLEOTIDE SEQUENCE [LARGE SCALE GENOMIC DNA]</scope>
    <source>
        <strain evidence="5 6">F21</strain>
    </source>
</reference>
<dbReference type="PROSITE" id="PS50893">
    <property type="entry name" value="ABC_TRANSPORTER_2"/>
    <property type="match status" value="1"/>
</dbReference>
<keyword evidence="1" id="KW-0813">Transport</keyword>
<dbReference type="InterPro" id="IPR027417">
    <property type="entry name" value="P-loop_NTPase"/>
</dbReference>
<evidence type="ECO:0000256" key="1">
    <source>
        <dbReference type="ARBA" id="ARBA00022448"/>
    </source>
</evidence>
<dbReference type="PANTHER" id="PTHR42939">
    <property type="entry name" value="ABC TRANSPORTER ATP-BINDING PROTEIN ALBC-RELATED"/>
    <property type="match status" value="1"/>
</dbReference>
<feature type="domain" description="ABC transporter" evidence="4">
    <location>
        <begin position="5"/>
        <end position="231"/>
    </location>
</feature>